<dbReference type="Gene3D" id="3.30.70.330">
    <property type="match status" value="1"/>
</dbReference>
<protein>
    <recommendedName>
        <fullName evidence="4">Large ribosomal subunit protein uL23</fullName>
    </recommendedName>
</protein>
<dbReference type="GO" id="GO:0003735">
    <property type="term" value="F:structural constituent of ribosome"/>
    <property type="evidence" value="ECO:0007669"/>
    <property type="project" value="InterPro"/>
</dbReference>
<keyword evidence="4" id="KW-0694">RNA-binding</keyword>
<dbReference type="InterPro" id="IPR012678">
    <property type="entry name" value="Ribosomal_uL23/eL15/eS24_sf"/>
</dbReference>
<dbReference type="PANTHER" id="PTHR11620">
    <property type="entry name" value="60S RIBOSOMAL PROTEIN L23A"/>
    <property type="match status" value="1"/>
</dbReference>
<dbReference type="HAMAP" id="MF_01369_B">
    <property type="entry name" value="Ribosomal_uL23_B"/>
    <property type="match status" value="1"/>
</dbReference>
<dbReference type="GO" id="GO:1990904">
    <property type="term" value="C:ribonucleoprotein complex"/>
    <property type="evidence" value="ECO:0007669"/>
    <property type="project" value="UniProtKB-KW"/>
</dbReference>
<comment type="similarity">
    <text evidence="1 4">Belongs to the universal ribosomal protein uL23 family.</text>
</comment>
<gene>
    <name evidence="4 5" type="primary">rplW</name>
    <name evidence="5" type="ORF">COV87_00180</name>
</gene>
<dbReference type="GO" id="GO:0019843">
    <property type="term" value="F:rRNA binding"/>
    <property type="evidence" value="ECO:0007669"/>
    <property type="project" value="UniProtKB-UniRule"/>
</dbReference>
<keyword evidence="2 4" id="KW-0689">Ribosomal protein</keyword>
<comment type="function">
    <text evidence="4">One of the early assembly proteins it binds 23S rRNA. One of the proteins that surrounds the polypeptide exit tunnel on the outside of the ribosome. Forms the main docking site for trigger factor binding to the ribosome.</text>
</comment>
<evidence type="ECO:0000256" key="3">
    <source>
        <dbReference type="ARBA" id="ARBA00023274"/>
    </source>
</evidence>
<evidence type="ECO:0000256" key="4">
    <source>
        <dbReference type="HAMAP-Rule" id="MF_01369"/>
    </source>
</evidence>
<comment type="caution">
    <text evidence="5">The sequence shown here is derived from an EMBL/GenBank/DDBJ whole genome shotgun (WGS) entry which is preliminary data.</text>
</comment>
<dbReference type="Pfam" id="PF00276">
    <property type="entry name" value="Ribosomal_L23"/>
    <property type="match status" value="1"/>
</dbReference>
<name>A0A2H0KL98_9BACT</name>
<dbReference type="EMBL" id="PCVK01000008">
    <property type="protein sequence ID" value="PIQ72009.1"/>
    <property type="molecule type" value="Genomic_DNA"/>
</dbReference>
<dbReference type="InterPro" id="IPR013025">
    <property type="entry name" value="Ribosomal_uL23-like"/>
</dbReference>
<dbReference type="InterPro" id="IPR012677">
    <property type="entry name" value="Nucleotide-bd_a/b_plait_sf"/>
</dbReference>
<evidence type="ECO:0000256" key="1">
    <source>
        <dbReference type="ARBA" id="ARBA00006700"/>
    </source>
</evidence>
<comment type="subunit">
    <text evidence="4">Part of the 50S ribosomal subunit. Contacts protein L29, and trigger factor when it is bound to the ribosome.</text>
</comment>
<accession>A0A2H0KL98</accession>
<sequence length="94" mass="10292">MTNIVLKSPVVTEKATALAQKNVYAFIVSLLATKDQIRNAVESYYGVEVGGIRITIRKGKVQRVGKRMIPKLVANKKIAYVTVTKGSISLFPKA</sequence>
<dbReference type="GO" id="GO:0006412">
    <property type="term" value="P:translation"/>
    <property type="evidence" value="ECO:0007669"/>
    <property type="project" value="UniProtKB-UniRule"/>
</dbReference>
<evidence type="ECO:0000313" key="6">
    <source>
        <dbReference type="Proteomes" id="UP000229497"/>
    </source>
</evidence>
<dbReference type="GO" id="GO:0005840">
    <property type="term" value="C:ribosome"/>
    <property type="evidence" value="ECO:0007669"/>
    <property type="project" value="UniProtKB-KW"/>
</dbReference>
<keyword evidence="4" id="KW-0699">rRNA-binding</keyword>
<evidence type="ECO:0000256" key="2">
    <source>
        <dbReference type="ARBA" id="ARBA00022980"/>
    </source>
</evidence>
<evidence type="ECO:0000313" key="5">
    <source>
        <dbReference type="EMBL" id="PIQ72009.1"/>
    </source>
</evidence>
<reference evidence="5 6" key="1">
    <citation type="submission" date="2017-09" db="EMBL/GenBank/DDBJ databases">
        <title>Depth-based differentiation of microbial function through sediment-hosted aquifers and enrichment of novel symbionts in the deep terrestrial subsurface.</title>
        <authorList>
            <person name="Probst A.J."/>
            <person name="Ladd B."/>
            <person name="Jarett J.K."/>
            <person name="Geller-Mcgrath D.E."/>
            <person name="Sieber C.M."/>
            <person name="Emerson J.B."/>
            <person name="Anantharaman K."/>
            <person name="Thomas B.C."/>
            <person name="Malmstrom R."/>
            <person name="Stieglmeier M."/>
            <person name="Klingl A."/>
            <person name="Woyke T."/>
            <person name="Ryan C.M."/>
            <person name="Banfield J.F."/>
        </authorList>
    </citation>
    <scope>NUCLEOTIDE SEQUENCE [LARGE SCALE GENOMIC DNA]</scope>
    <source>
        <strain evidence="5">CG11_big_fil_rev_8_21_14_0_20_37_16</strain>
    </source>
</reference>
<proteinExistence type="inferred from homology"/>
<keyword evidence="3 4" id="KW-0687">Ribonucleoprotein</keyword>
<organism evidence="5 6">
    <name type="scientific">Candidatus Roizmanbacteria bacterium CG11_big_fil_rev_8_21_14_0_20_37_16</name>
    <dbReference type="NCBI Taxonomy" id="1974857"/>
    <lineage>
        <taxon>Bacteria</taxon>
        <taxon>Candidatus Roizmaniibacteriota</taxon>
    </lineage>
</organism>
<dbReference type="SUPFAM" id="SSF54189">
    <property type="entry name" value="Ribosomal proteins S24e, L23 and L15e"/>
    <property type="match status" value="1"/>
</dbReference>
<dbReference type="AlphaFoldDB" id="A0A2H0KL98"/>
<dbReference type="Proteomes" id="UP000229497">
    <property type="component" value="Unassembled WGS sequence"/>
</dbReference>